<evidence type="ECO:0000256" key="1">
    <source>
        <dbReference type="SAM" id="SignalP"/>
    </source>
</evidence>
<dbReference type="EMBL" id="AFWI01000201">
    <property type="protein sequence ID" value="EGU48029.1"/>
    <property type="molecule type" value="Genomic_DNA"/>
</dbReference>
<dbReference type="Pfam" id="PF00144">
    <property type="entry name" value="Beta-lactamase"/>
    <property type="match status" value="1"/>
</dbReference>
<reference evidence="4" key="1">
    <citation type="submission" date="2011-08" db="EMBL/GenBank/DDBJ databases">
        <authorList>
            <person name="Hoffman M."/>
            <person name="Strain E.A."/>
            <person name="Brown E."/>
            <person name="Allard M.W."/>
        </authorList>
    </citation>
    <scope>NUCLEOTIDE SEQUENCE</scope>
    <source>
        <strain evidence="4">ATCC 19109</strain>
    </source>
</reference>
<dbReference type="Proteomes" id="UP000003836">
    <property type="component" value="Unassembled WGS sequence"/>
</dbReference>
<dbReference type="GeneID" id="23445033"/>
<accession>F9TC77</accession>
<dbReference type="Gene3D" id="3.40.710.10">
    <property type="entry name" value="DD-peptidase/beta-lactamase superfamily"/>
    <property type="match status" value="1"/>
</dbReference>
<dbReference type="PANTHER" id="PTHR43283">
    <property type="entry name" value="BETA-LACTAMASE-RELATED"/>
    <property type="match status" value="1"/>
</dbReference>
<evidence type="ECO:0000313" key="6">
    <source>
        <dbReference type="Proteomes" id="UP000030071"/>
    </source>
</evidence>
<feature type="signal peptide" evidence="1">
    <location>
        <begin position="1"/>
        <end position="22"/>
    </location>
</feature>
<feature type="chain" id="PRO_5003394058" description="Beta-lactamase-related domain-containing protein" evidence="1">
    <location>
        <begin position="23"/>
        <end position="457"/>
    </location>
</feature>
<dbReference type="AlphaFoldDB" id="F9TC77"/>
<dbReference type="InterPro" id="IPR050789">
    <property type="entry name" value="Diverse_Enzym_Activities"/>
</dbReference>
<evidence type="ECO:0000313" key="3">
    <source>
        <dbReference type="EMBL" id="AIW14513.1"/>
    </source>
</evidence>
<protein>
    <recommendedName>
        <fullName evidence="2">Beta-lactamase-related domain-containing protein</fullName>
    </recommendedName>
</protein>
<dbReference type="SUPFAM" id="SSF56601">
    <property type="entry name" value="beta-lactamase/transpeptidase-like"/>
    <property type="match status" value="1"/>
</dbReference>
<proteinExistence type="predicted"/>
<reference evidence="3 6" key="3">
    <citation type="submission" date="2014-08" db="EMBL/GenBank/DDBJ databases">
        <title>First Complete Genome Sequence of the Shellfish Pathogen Vibrio tubiashii.</title>
        <authorList>
            <person name="Richards G.P."/>
            <person name="Needleman D.S."/>
            <person name="Watson M.A."/>
            <person name="Bono J.L."/>
        </authorList>
    </citation>
    <scope>NUCLEOTIDE SEQUENCE [LARGE SCALE GENOMIC DNA]</scope>
    <source>
        <strain evidence="3 6">ATCC 19109</strain>
    </source>
</reference>
<dbReference type="HOGENOM" id="CLU_030169_0_1_6"/>
<dbReference type="STRING" id="1051646.IX91_09900"/>
<dbReference type="PATRIC" id="fig|1051646.9.peg.1969"/>
<reference evidence="4 5" key="2">
    <citation type="journal article" date="2012" name="Int. J. Syst. Evol. Microbiol.">
        <title>Vibrio caribbeanicus sp. nov., isolated from the marine sponge Scleritoderma cyanea.</title>
        <authorList>
            <person name="Hoffmann M."/>
            <person name="Monday S.R."/>
            <person name="Allard M.W."/>
            <person name="Strain E.A."/>
            <person name="Whittaker P."/>
            <person name="Naum M."/>
            <person name="McCarthy P.J."/>
            <person name="Lopez J.V."/>
            <person name="Fischer M."/>
            <person name="Brown E.W."/>
        </authorList>
    </citation>
    <scope>NUCLEOTIDE SEQUENCE [LARGE SCALE GENOMIC DNA]</scope>
    <source>
        <strain evidence="4 5">ATCC 19109</strain>
    </source>
</reference>
<evidence type="ECO:0000313" key="4">
    <source>
        <dbReference type="EMBL" id="EGU48029.1"/>
    </source>
</evidence>
<evidence type="ECO:0000259" key="2">
    <source>
        <dbReference type="Pfam" id="PF00144"/>
    </source>
</evidence>
<name>F9TC77_9VIBR</name>
<evidence type="ECO:0000313" key="5">
    <source>
        <dbReference type="Proteomes" id="UP000003836"/>
    </source>
</evidence>
<sequence length="457" mass="51165">MKKTLLALTLLSSVGITVPVQAVTYHEPNAKMEANLNHYGAGVENWEEKRFVQFTMADAHLYHHWAQVENNPNKAMPIKVLNSFDPAKVMLDDVIPGHKISLYDVMRDRASIQNYVIMNKKGEVIAEDYWNGTNKDTLNHIMSSTKSFSSMAAFIAEEEGLLSMNDPIGKYAPELKGSEWANIPLHYYADMTAGVVKLPKSRDGYHWSNYAAGADGSWDSSMPSAMGYNGHVEKDGKLIPRPDANGEINSFSEYLSKVFVKQAKPENPPGFGYEYRDINTEMLGLAISRASGMTLAEFYEKYLWKKGGFTSDMAMYTSVNKESMASGSANMTTRDFAIGSLLMVNDGKNFKGEQVLPKKYIEQVKNGDAEVKQAWGRISYEHLLMPTAFYKNQWRTVEFGGRKFSTMIGVNGQFSAFDHKTGNIIALTGAYREPSGQAMVLLYVEQVILNIFNQLDK</sequence>
<dbReference type="eggNOG" id="COG1680">
    <property type="taxonomic scope" value="Bacteria"/>
</dbReference>
<dbReference type="EMBL" id="CP009354">
    <property type="protein sequence ID" value="AIW14513.1"/>
    <property type="molecule type" value="Genomic_DNA"/>
</dbReference>
<dbReference type="KEGG" id="vtu:IX91_09900"/>
<dbReference type="PANTHER" id="PTHR43283:SF7">
    <property type="entry name" value="BETA-LACTAMASE-RELATED DOMAIN-CONTAINING PROTEIN"/>
    <property type="match status" value="1"/>
</dbReference>
<organism evidence="3 6">
    <name type="scientific">Vibrio tubiashii ATCC 19109</name>
    <dbReference type="NCBI Taxonomy" id="1051646"/>
    <lineage>
        <taxon>Bacteria</taxon>
        <taxon>Pseudomonadati</taxon>
        <taxon>Pseudomonadota</taxon>
        <taxon>Gammaproteobacteria</taxon>
        <taxon>Vibrionales</taxon>
        <taxon>Vibrionaceae</taxon>
        <taxon>Vibrio</taxon>
        <taxon>Vibrio oreintalis group</taxon>
    </lineage>
</organism>
<dbReference type="InterPro" id="IPR001466">
    <property type="entry name" value="Beta-lactam-related"/>
</dbReference>
<dbReference type="InterPro" id="IPR012338">
    <property type="entry name" value="Beta-lactam/transpept-like"/>
</dbReference>
<feature type="domain" description="Beta-lactamase-related" evidence="2">
    <location>
        <begin position="116"/>
        <end position="308"/>
    </location>
</feature>
<gene>
    <name evidence="3" type="ORF">IX91_09900</name>
    <name evidence="4" type="ORF">VITU9109_09682</name>
</gene>
<keyword evidence="1" id="KW-0732">Signal</keyword>
<keyword evidence="5" id="KW-1185">Reference proteome</keyword>
<dbReference type="Proteomes" id="UP000030071">
    <property type="component" value="Chromosome 1"/>
</dbReference>
<dbReference type="RefSeq" id="WP_004748238.1">
    <property type="nucleotide sequence ID" value="NZ_AFWI01000201.1"/>
</dbReference>